<dbReference type="Proteomes" id="UP001591681">
    <property type="component" value="Unassembled WGS sequence"/>
</dbReference>
<evidence type="ECO:0000313" key="3">
    <source>
        <dbReference type="Proteomes" id="UP001591681"/>
    </source>
</evidence>
<evidence type="ECO:0000313" key="2">
    <source>
        <dbReference type="EMBL" id="KAL2076458.1"/>
    </source>
</evidence>
<accession>A0ABD1ISH9</accession>
<dbReference type="EMBL" id="JBHFQA010000339">
    <property type="protein sequence ID" value="KAL2076458.1"/>
    <property type="molecule type" value="Genomic_DNA"/>
</dbReference>
<sequence length="468" mass="51187">MDSANGLGDIGRGRGRGRARGLGLQPRFSELTYDVGAMQPLSSTPIRTSGPRQLHSPDVGTPHHVASGPTLPLGNGGVSADMLVDIVERVGHSIGESIVASLGATKAVNETQGPQSDSRAGEVVGMGYVVKSDVKAPAFFRGDGSEKCTVQEWEELMMVYLRKKGFSVQEQSDEVMSRIMGRARDVVRVGLRSDSEMDLAKGPGPIFDILKQHFSDIVYSDMPLADFYSTFPLTGEKPFDYWIRLNRAIDVAEDCVRRQGKKLEDPKREVTAMFIRHCPDPGLCLIFKCKPLNQWTVGEVHERLEEHQRESRAKHLAGQTTNVSALKQEVSLPVAPLRGNPVIVNQTEPTNEQLPAPVVGASLNVSEPLAQVIALLERVLDQRPQQMWNSPSSRPQQRFRRRLNPSSPCSVCGEPSHSTVQHCRDDQLCFLCHGPGHTRASCPQATAQQPVSPTVGLPSQGPTNMQGK</sequence>
<feature type="region of interest" description="Disordered" evidence="1">
    <location>
        <begin position="40"/>
        <end position="59"/>
    </location>
</feature>
<gene>
    <name evidence="2" type="ORF">ACEWY4_027922</name>
</gene>
<dbReference type="AlphaFoldDB" id="A0ABD1ISH9"/>
<reference evidence="2 3" key="1">
    <citation type="submission" date="2024-09" db="EMBL/GenBank/DDBJ databases">
        <title>A chromosome-level genome assembly of Gray's grenadier anchovy, Coilia grayii.</title>
        <authorList>
            <person name="Fu Z."/>
        </authorList>
    </citation>
    <scope>NUCLEOTIDE SEQUENCE [LARGE SCALE GENOMIC DNA]</scope>
    <source>
        <strain evidence="2">G4</strain>
        <tissue evidence="2">Muscle</tissue>
    </source>
</reference>
<dbReference type="Gene3D" id="4.10.60.10">
    <property type="entry name" value="Zinc finger, CCHC-type"/>
    <property type="match status" value="1"/>
</dbReference>
<proteinExistence type="predicted"/>
<feature type="region of interest" description="Disordered" evidence="1">
    <location>
        <begin position="1"/>
        <end position="23"/>
    </location>
</feature>
<comment type="caution">
    <text evidence="2">The sequence shown here is derived from an EMBL/GenBank/DDBJ whole genome shotgun (WGS) entry which is preliminary data.</text>
</comment>
<feature type="compositionally biased region" description="Polar residues" evidence="1">
    <location>
        <begin position="40"/>
        <end position="51"/>
    </location>
</feature>
<evidence type="ECO:0008006" key="4">
    <source>
        <dbReference type="Google" id="ProtNLM"/>
    </source>
</evidence>
<evidence type="ECO:0000256" key="1">
    <source>
        <dbReference type="SAM" id="MobiDB-lite"/>
    </source>
</evidence>
<feature type="compositionally biased region" description="Polar residues" evidence="1">
    <location>
        <begin position="441"/>
        <end position="452"/>
    </location>
</feature>
<feature type="region of interest" description="Disordered" evidence="1">
    <location>
        <begin position="385"/>
        <end position="408"/>
    </location>
</feature>
<keyword evidence="3" id="KW-1185">Reference proteome</keyword>
<feature type="region of interest" description="Disordered" evidence="1">
    <location>
        <begin position="440"/>
        <end position="468"/>
    </location>
</feature>
<organism evidence="2 3">
    <name type="scientific">Coilia grayii</name>
    <name type="common">Gray's grenadier anchovy</name>
    <dbReference type="NCBI Taxonomy" id="363190"/>
    <lineage>
        <taxon>Eukaryota</taxon>
        <taxon>Metazoa</taxon>
        <taxon>Chordata</taxon>
        <taxon>Craniata</taxon>
        <taxon>Vertebrata</taxon>
        <taxon>Euteleostomi</taxon>
        <taxon>Actinopterygii</taxon>
        <taxon>Neopterygii</taxon>
        <taxon>Teleostei</taxon>
        <taxon>Clupei</taxon>
        <taxon>Clupeiformes</taxon>
        <taxon>Clupeoidei</taxon>
        <taxon>Engraulidae</taxon>
        <taxon>Coilinae</taxon>
        <taxon>Coilia</taxon>
    </lineage>
</organism>
<protein>
    <recommendedName>
        <fullName evidence="4">CCHC-type domain-containing protein</fullName>
    </recommendedName>
</protein>
<name>A0ABD1ISH9_9TELE</name>